<sequence>MSVQVEVDIGRHRKLFVVIDVGQQRDRITIGRCNSIIKRRILCFANPANRGQYDFYPGRSISRVHYSLIDVIAACRNAVCSDKTGVVELYVG</sequence>
<gene>
    <name evidence="1" type="ORF">SDC9_96768</name>
</gene>
<evidence type="ECO:0000313" key="1">
    <source>
        <dbReference type="EMBL" id="MPM50034.1"/>
    </source>
</evidence>
<accession>A0A645AK40</accession>
<dbReference type="EMBL" id="VSSQ01012783">
    <property type="protein sequence ID" value="MPM50034.1"/>
    <property type="molecule type" value="Genomic_DNA"/>
</dbReference>
<organism evidence="1">
    <name type="scientific">bioreactor metagenome</name>
    <dbReference type="NCBI Taxonomy" id="1076179"/>
    <lineage>
        <taxon>unclassified sequences</taxon>
        <taxon>metagenomes</taxon>
        <taxon>ecological metagenomes</taxon>
    </lineage>
</organism>
<protein>
    <submittedName>
        <fullName evidence="1">Uncharacterized protein</fullName>
    </submittedName>
</protein>
<name>A0A645AK40_9ZZZZ</name>
<comment type="caution">
    <text evidence="1">The sequence shown here is derived from an EMBL/GenBank/DDBJ whole genome shotgun (WGS) entry which is preliminary data.</text>
</comment>
<dbReference type="AlphaFoldDB" id="A0A645AK40"/>
<reference evidence="1" key="1">
    <citation type="submission" date="2019-08" db="EMBL/GenBank/DDBJ databases">
        <authorList>
            <person name="Kucharzyk K."/>
            <person name="Murdoch R.W."/>
            <person name="Higgins S."/>
            <person name="Loffler F."/>
        </authorList>
    </citation>
    <scope>NUCLEOTIDE SEQUENCE</scope>
</reference>
<proteinExistence type="predicted"/>